<keyword evidence="1" id="KW-0812">Transmembrane</keyword>
<protein>
    <recommendedName>
        <fullName evidence="4">Type IV conjugative transfer system protein TraL</fullName>
    </recommendedName>
</protein>
<evidence type="ECO:0000256" key="1">
    <source>
        <dbReference type="SAM" id="Phobius"/>
    </source>
</evidence>
<dbReference type="EMBL" id="BLAB01000002">
    <property type="protein sequence ID" value="GER94922.1"/>
    <property type="molecule type" value="Genomic_DNA"/>
</dbReference>
<feature type="transmembrane region" description="Helical" evidence="1">
    <location>
        <begin position="20"/>
        <end position="41"/>
    </location>
</feature>
<organism evidence="3">
    <name type="scientific">hot springs metagenome</name>
    <dbReference type="NCBI Taxonomy" id="433727"/>
    <lineage>
        <taxon>unclassified sequences</taxon>
        <taxon>metagenomes</taxon>
        <taxon>ecological metagenomes</taxon>
    </lineage>
</organism>
<evidence type="ECO:0008006" key="4">
    <source>
        <dbReference type="Google" id="ProtNLM"/>
    </source>
</evidence>
<accession>A0A5J4L6J3</accession>
<evidence type="ECO:0000313" key="3">
    <source>
        <dbReference type="EMBL" id="GER94922.1"/>
    </source>
</evidence>
<feature type="transmembrane region" description="Helical" evidence="1">
    <location>
        <begin position="47"/>
        <end position="63"/>
    </location>
</feature>
<dbReference type="AlphaFoldDB" id="A0A5J4L6J3"/>
<keyword evidence="1" id="KW-1133">Transmembrane helix</keyword>
<evidence type="ECO:0000313" key="2">
    <source>
        <dbReference type="EMBL" id="GER94877.1"/>
    </source>
</evidence>
<proteinExistence type="predicted"/>
<sequence length="97" mass="11153">MEKKVKYIPKTEYIDGMAEIGGIIPYDAFVVFFAGVLVSILIFRSTLIAPVFGILAGVGYYWFKKRFNRNFYLTIPYYLGMRAPRGVPPVTEKEFIE</sequence>
<gene>
    <name evidence="2" type="ORF">A45J_2643</name>
    <name evidence="3" type="ORF">A45J_2688</name>
</gene>
<keyword evidence="1" id="KW-0472">Membrane</keyword>
<reference evidence="3" key="1">
    <citation type="submission" date="2019-10" db="EMBL/GenBank/DDBJ databases">
        <title>Metagenomic sequencing of thiosulfate-disproportionating enrichment culture.</title>
        <authorList>
            <person name="Umezawa K."/>
            <person name="Kojima H."/>
            <person name="Fukui M."/>
        </authorList>
    </citation>
    <scope>NUCLEOTIDE SEQUENCE</scope>
    <source>
        <strain evidence="3">45J</strain>
    </source>
</reference>
<name>A0A5J4L6J3_9ZZZZ</name>
<dbReference type="EMBL" id="BLAB01000001">
    <property type="protein sequence ID" value="GER94877.1"/>
    <property type="molecule type" value="Genomic_DNA"/>
</dbReference>
<comment type="caution">
    <text evidence="3">The sequence shown here is derived from an EMBL/GenBank/DDBJ whole genome shotgun (WGS) entry which is preliminary data.</text>
</comment>